<dbReference type="AlphaFoldDB" id="A0A5D3CHK1"/>
<sequence>MEKMMEVLDGSHYIVELANVGCIGRALHNVDLSCVSIRFTCEISYFRATLHESCHHVLADDVGRIRTGCKVLPRERKVRLATFLLQKKVEGRWKSILASEGFRGHEQRRFTPKVNISSHQDFKSRFGGQASRNMSFDSAYQRQSKIIPSQYARSTRAPTVSRKKEVVGRPRQYIKVYAMTQQEAEDAPDVITSTILVSNVPAFVLCDPSATHSFISITFLTKLNRMLEPLYEELVIYTPVGVVLLVNEVLRNCEKEVIFRKPGFAEVVFRGVRKIIHRSLISVLKAEKLLRKGCTMFLAHVVEVQREKLKPKDDLAVKEFLDVFPDDLSSLPPDREI</sequence>
<accession>A0A5D3CHK1</accession>
<evidence type="ECO:0000313" key="2">
    <source>
        <dbReference type="Proteomes" id="UP000321947"/>
    </source>
</evidence>
<proteinExistence type="predicted"/>
<dbReference type="Proteomes" id="UP000321947">
    <property type="component" value="Unassembled WGS sequence"/>
</dbReference>
<comment type="caution">
    <text evidence="1">The sequence shown here is derived from an EMBL/GenBank/DDBJ whole genome shotgun (WGS) entry which is preliminary data.</text>
</comment>
<reference evidence="1 2" key="1">
    <citation type="submission" date="2019-08" db="EMBL/GenBank/DDBJ databases">
        <title>Draft genome sequences of two oriental melons (Cucumis melo L. var makuwa).</title>
        <authorList>
            <person name="Kwon S.-Y."/>
        </authorList>
    </citation>
    <scope>NUCLEOTIDE SEQUENCE [LARGE SCALE GENOMIC DNA]</scope>
    <source>
        <strain evidence="2">cv. Chang Bougi</strain>
        <tissue evidence="1">Leaf</tissue>
    </source>
</reference>
<organism evidence="1 2">
    <name type="scientific">Cucumis melo var. makuwa</name>
    <name type="common">Oriental melon</name>
    <dbReference type="NCBI Taxonomy" id="1194695"/>
    <lineage>
        <taxon>Eukaryota</taxon>
        <taxon>Viridiplantae</taxon>
        <taxon>Streptophyta</taxon>
        <taxon>Embryophyta</taxon>
        <taxon>Tracheophyta</taxon>
        <taxon>Spermatophyta</taxon>
        <taxon>Magnoliopsida</taxon>
        <taxon>eudicotyledons</taxon>
        <taxon>Gunneridae</taxon>
        <taxon>Pentapetalae</taxon>
        <taxon>rosids</taxon>
        <taxon>fabids</taxon>
        <taxon>Cucurbitales</taxon>
        <taxon>Cucurbitaceae</taxon>
        <taxon>Benincaseae</taxon>
        <taxon>Cucumis</taxon>
    </lineage>
</organism>
<evidence type="ECO:0000313" key="1">
    <source>
        <dbReference type="EMBL" id="TYK11281.1"/>
    </source>
</evidence>
<protein>
    <submittedName>
        <fullName evidence="1">Putative DNA/RNA polymerases superfamily protein</fullName>
    </submittedName>
</protein>
<name>A0A5D3CHK1_CUCMM</name>
<dbReference type="EMBL" id="SSTD01010878">
    <property type="protein sequence ID" value="TYK11281.1"/>
    <property type="molecule type" value="Genomic_DNA"/>
</dbReference>
<dbReference type="Pfam" id="PF08284">
    <property type="entry name" value="RVP_2"/>
    <property type="match status" value="1"/>
</dbReference>
<gene>
    <name evidence="1" type="ORF">E5676_scaffold227G001400</name>
</gene>